<dbReference type="KEGG" id="hro:HELRODRAFT_185207"/>
<keyword evidence="6" id="KW-0660">Purine salvage</keyword>
<feature type="domain" description="Carbohydrate kinase PfkB" evidence="14">
    <location>
        <begin position="113"/>
        <end position="395"/>
    </location>
</feature>
<reference evidence="16" key="3">
    <citation type="submission" date="2015-06" db="UniProtKB">
        <authorList>
            <consortium name="EnsemblMetazoa"/>
        </authorList>
    </citation>
    <scope>IDENTIFICATION</scope>
</reference>
<dbReference type="EnsemblMetazoa" id="HelroT185207">
    <property type="protein sequence ID" value="HelroP185207"/>
    <property type="gene ID" value="HelroG185207"/>
</dbReference>
<protein>
    <recommendedName>
        <fullName evidence="12">Adenosine kinase</fullName>
        <ecNumber evidence="4">2.7.1.20</ecNumber>
    </recommendedName>
</protein>
<keyword evidence="10" id="KW-0460">Magnesium</keyword>
<evidence type="ECO:0000256" key="12">
    <source>
        <dbReference type="ARBA" id="ARBA00068771"/>
    </source>
</evidence>
<dbReference type="GO" id="GO:0004001">
    <property type="term" value="F:adenosine kinase activity"/>
    <property type="evidence" value="ECO:0000318"/>
    <property type="project" value="GO_Central"/>
</dbReference>
<dbReference type="FunFam" id="3.40.1190.20:FF:000076">
    <property type="entry name" value="Adenosine kinase"/>
    <property type="match status" value="1"/>
</dbReference>
<evidence type="ECO:0000313" key="16">
    <source>
        <dbReference type="EnsemblMetazoa" id="HelroP185207"/>
    </source>
</evidence>
<dbReference type="InParanoid" id="T1FMI4"/>
<dbReference type="PANTHER" id="PTHR45769">
    <property type="entry name" value="ADENOSINE KINASE"/>
    <property type="match status" value="1"/>
</dbReference>
<dbReference type="SUPFAM" id="SSF53613">
    <property type="entry name" value="Ribokinase-like"/>
    <property type="match status" value="1"/>
</dbReference>
<dbReference type="EMBL" id="KB097753">
    <property type="protein sequence ID" value="ESN90364.1"/>
    <property type="molecule type" value="Genomic_DNA"/>
</dbReference>
<comment type="pathway">
    <text evidence="2">Purine metabolism; AMP biosynthesis via salvage pathway; AMP from adenosine: step 1/1.</text>
</comment>
<evidence type="ECO:0000313" key="17">
    <source>
        <dbReference type="Proteomes" id="UP000015101"/>
    </source>
</evidence>
<gene>
    <name evidence="16" type="primary">20210033</name>
    <name evidence="15" type="ORF">HELRODRAFT_185207</name>
</gene>
<evidence type="ECO:0000256" key="1">
    <source>
        <dbReference type="ARBA" id="ARBA00001946"/>
    </source>
</evidence>
<evidence type="ECO:0000256" key="11">
    <source>
        <dbReference type="ARBA" id="ARBA00051362"/>
    </source>
</evidence>
<dbReference type="PANTHER" id="PTHR45769:SF3">
    <property type="entry name" value="ADENOSINE KINASE"/>
    <property type="match status" value="1"/>
</dbReference>
<evidence type="ECO:0000256" key="9">
    <source>
        <dbReference type="ARBA" id="ARBA00022840"/>
    </source>
</evidence>
<dbReference type="UniPathway" id="UPA00588">
    <property type="reaction ID" value="UER00659"/>
</dbReference>
<keyword evidence="7" id="KW-0547">Nucleotide-binding</keyword>
<dbReference type="GO" id="GO:0005634">
    <property type="term" value="C:nucleus"/>
    <property type="evidence" value="ECO:0000318"/>
    <property type="project" value="GO_Central"/>
</dbReference>
<evidence type="ECO:0000256" key="6">
    <source>
        <dbReference type="ARBA" id="ARBA00022726"/>
    </source>
</evidence>
<evidence type="ECO:0000256" key="8">
    <source>
        <dbReference type="ARBA" id="ARBA00022777"/>
    </source>
</evidence>
<dbReference type="OMA" id="IRCGHYA"/>
<sequence length="407" mass="45295">MNRSNNNNNNSRLLNSNEMAVQDNINNNYDDLDSKANVVDILSFNCRKNCSIGGEDHVMGGHVEGVLFAIGNPLLDLIGEVKPEFLQKHKLNPEDCIVLTSHPTDIVNDFLSNHKVLHVPGGATQNSIRIAQWLIGVPHATSFMGCIKRDEIGQILEKKVRDEQVNCCYVYDDSEPTGKCVICLTGSQRTYVAYLGAARHLKSSHLDDPLIWSHVAKARYYYFSGFPLINCPDVLLRVSRFAVENDRLVAFNLSTVSICRDYLPQVLQLLPYIDVLFGNQEEAYAFAQAKGLQLTEIRDIALYMARYRKENGKRGRHIILTNGDQPTLVVQEGVITEFPVIRMDPKDVVDLNGAGDAFVGGFLAQLVQGGSIQDCIRSANYAANFIIQQSGCQLPFKPDFSHGAISF</sequence>
<dbReference type="STRING" id="6412.T1FMI4"/>
<dbReference type="CDD" id="cd01168">
    <property type="entry name" value="adenosine_kinase"/>
    <property type="match status" value="1"/>
</dbReference>
<dbReference type="InterPro" id="IPR011611">
    <property type="entry name" value="PfkB_dom"/>
</dbReference>
<dbReference type="EMBL" id="AMQM01002243">
    <property type="status" value="NOT_ANNOTATED_CDS"/>
    <property type="molecule type" value="Genomic_DNA"/>
</dbReference>
<dbReference type="GO" id="GO:0006144">
    <property type="term" value="P:purine nucleobase metabolic process"/>
    <property type="evidence" value="ECO:0000318"/>
    <property type="project" value="GO_Central"/>
</dbReference>
<organism evidence="16 17">
    <name type="scientific">Helobdella robusta</name>
    <name type="common">Californian leech</name>
    <dbReference type="NCBI Taxonomy" id="6412"/>
    <lineage>
        <taxon>Eukaryota</taxon>
        <taxon>Metazoa</taxon>
        <taxon>Spiralia</taxon>
        <taxon>Lophotrochozoa</taxon>
        <taxon>Annelida</taxon>
        <taxon>Clitellata</taxon>
        <taxon>Hirudinea</taxon>
        <taxon>Rhynchobdellida</taxon>
        <taxon>Glossiphoniidae</taxon>
        <taxon>Helobdella</taxon>
    </lineage>
</organism>
<dbReference type="OrthoDB" id="432447at2759"/>
<dbReference type="Gene3D" id="3.30.1110.10">
    <property type="match status" value="1"/>
</dbReference>
<dbReference type="Pfam" id="PF00294">
    <property type="entry name" value="PfkB"/>
    <property type="match status" value="1"/>
</dbReference>
<dbReference type="HOGENOM" id="CLU_045832_0_0_1"/>
<dbReference type="eggNOG" id="KOG2854">
    <property type="taxonomic scope" value="Eukaryota"/>
</dbReference>
<evidence type="ECO:0000256" key="10">
    <source>
        <dbReference type="ARBA" id="ARBA00022842"/>
    </source>
</evidence>
<dbReference type="PRINTS" id="PR00989">
    <property type="entry name" value="ADENOKINASE"/>
</dbReference>
<dbReference type="Proteomes" id="UP000015101">
    <property type="component" value="Unassembled WGS sequence"/>
</dbReference>
<dbReference type="GO" id="GO:0006166">
    <property type="term" value="P:purine ribonucleoside salvage"/>
    <property type="evidence" value="ECO:0007669"/>
    <property type="project" value="UniProtKB-KW"/>
</dbReference>
<dbReference type="FunCoup" id="T1FMI4">
    <property type="interactions" value="1207"/>
</dbReference>
<reference evidence="17" key="1">
    <citation type="submission" date="2012-12" db="EMBL/GenBank/DDBJ databases">
        <authorList>
            <person name="Hellsten U."/>
            <person name="Grimwood J."/>
            <person name="Chapman J.A."/>
            <person name="Shapiro H."/>
            <person name="Aerts A."/>
            <person name="Otillar R.P."/>
            <person name="Terry A.Y."/>
            <person name="Boore J.L."/>
            <person name="Simakov O."/>
            <person name="Marletaz F."/>
            <person name="Cho S.-J."/>
            <person name="Edsinger-Gonzales E."/>
            <person name="Havlak P."/>
            <person name="Kuo D.-H."/>
            <person name="Larsson T."/>
            <person name="Lv J."/>
            <person name="Arendt D."/>
            <person name="Savage R."/>
            <person name="Osoegawa K."/>
            <person name="de Jong P."/>
            <person name="Lindberg D.R."/>
            <person name="Seaver E.C."/>
            <person name="Weisblat D.A."/>
            <person name="Putnam N.H."/>
            <person name="Grigoriev I.V."/>
            <person name="Rokhsar D.S."/>
        </authorList>
    </citation>
    <scope>NUCLEOTIDE SEQUENCE</scope>
</reference>
<evidence type="ECO:0000256" key="4">
    <source>
        <dbReference type="ARBA" id="ARBA00012119"/>
    </source>
</evidence>
<keyword evidence="9" id="KW-0067">ATP-binding</keyword>
<evidence type="ECO:0000256" key="7">
    <source>
        <dbReference type="ARBA" id="ARBA00022741"/>
    </source>
</evidence>
<evidence type="ECO:0000259" key="14">
    <source>
        <dbReference type="Pfam" id="PF00294"/>
    </source>
</evidence>
<keyword evidence="17" id="KW-1185">Reference proteome</keyword>
<dbReference type="InterPro" id="IPR029056">
    <property type="entry name" value="Ribokinase-like"/>
</dbReference>
<comment type="catalytic activity">
    <reaction evidence="11">
        <text>adenosine + ATP = AMP + ADP + H(+)</text>
        <dbReference type="Rhea" id="RHEA:20824"/>
        <dbReference type="ChEBI" id="CHEBI:15378"/>
        <dbReference type="ChEBI" id="CHEBI:16335"/>
        <dbReference type="ChEBI" id="CHEBI:30616"/>
        <dbReference type="ChEBI" id="CHEBI:456215"/>
        <dbReference type="ChEBI" id="CHEBI:456216"/>
        <dbReference type="EC" id="2.7.1.20"/>
    </reaction>
</comment>
<feature type="active site" description="Proton acceptor" evidence="13">
    <location>
        <position position="356"/>
    </location>
</feature>
<dbReference type="RefSeq" id="XP_009031312.1">
    <property type="nucleotide sequence ID" value="XM_009033064.1"/>
</dbReference>
<keyword evidence="5" id="KW-0808">Transferase</keyword>
<evidence type="ECO:0000256" key="2">
    <source>
        <dbReference type="ARBA" id="ARBA00004801"/>
    </source>
</evidence>
<proteinExistence type="inferred from homology"/>
<dbReference type="InterPro" id="IPR001805">
    <property type="entry name" value="Adenokinase"/>
</dbReference>
<dbReference type="EC" id="2.7.1.20" evidence="4"/>
<dbReference type="GO" id="GO:0044209">
    <property type="term" value="P:AMP salvage"/>
    <property type="evidence" value="ECO:0007669"/>
    <property type="project" value="UniProtKB-UniPathway"/>
</dbReference>
<evidence type="ECO:0000256" key="13">
    <source>
        <dbReference type="PIRSR" id="PIRSR601805-1"/>
    </source>
</evidence>
<evidence type="ECO:0000256" key="5">
    <source>
        <dbReference type="ARBA" id="ARBA00022679"/>
    </source>
</evidence>
<dbReference type="GO" id="GO:0005524">
    <property type="term" value="F:ATP binding"/>
    <property type="evidence" value="ECO:0007669"/>
    <property type="project" value="UniProtKB-KW"/>
</dbReference>
<evidence type="ECO:0000313" key="15">
    <source>
        <dbReference type="EMBL" id="ESN90364.1"/>
    </source>
</evidence>
<dbReference type="GO" id="GO:0005829">
    <property type="term" value="C:cytosol"/>
    <property type="evidence" value="ECO:0000318"/>
    <property type="project" value="GO_Central"/>
</dbReference>
<comment type="similarity">
    <text evidence="3">Belongs to the carbohydrate kinase PfkB family.</text>
</comment>
<name>T1FMI4_HELRO</name>
<dbReference type="GeneID" id="20210033"/>
<dbReference type="CTD" id="20210033"/>
<reference evidence="15 17" key="2">
    <citation type="journal article" date="2013" name="Nature">
        <title>Insights into bilaterian evolution from three spiralian genomes.</title>
        <authorList>
            <person name="Simakov O."/>
            <person name="Marletaz F."/>
            <person name="Cho S.J."/>
            <person name="Edsinger-Gonzales E."/>
            <person name="Havlak P."/>
            <person name="Hellsten U."/>
            <person name="Kuo D.H."/>
            <person name="Larsson T."/>
            <person name="Lv J."/>
            <person name="Arendt D."/>
            <person name="Savage R."/>
            <person name="Osoegawa K."/>
            <person name="de Jong P."/>
            <person name="Grimwood J."/>
            <person name="Chapman J.A."/>
            <person name="Shapiro H."/>
            <person name="Aerts A."/>
            <person name="Otillar R.P."/>
            <person name="Terry A.Y."/>
            <person name="Boore J.L."/>
            <person name="Grigoriev I.V."/>
            <person name="Lindberg D.R."/>
            <person name="Seaver E.C."/>
            <person name="Weisblat D.A."/>
            <person name="Putnam N.H."/>
            <person name="Rokhsar D.S."/>
        </authorList>
    </citation>
    <scope>NUCLEOTIDE SEQUENCE</scope>
</reference>
<dbReference type="Gene3D" id="3.40.1190.20">
    <property type="match status" value="1"/>
</dbReference>
<accession>T1FMI4</accession>
<dbReference type="AlphaFoldDB" id="T1FMI4"/>
<comment type="cofactor">
    <cofactor evidence="1">
        <name>Mg(2+)</name>
        <dbReference type="ChEBI" id="CHEBI:18420"/>
    </cofactor>
</comment>
<evidence type="ECO:0000256" key="3">
    <source>
        <dbReference type="ARBA" id="ARBA00010688"/>
    </source>
</evidence>
<keyword evidence="8" id="KW-0418">Kinase</keyword>